<comment type="caution">
    <text evidence="1">The sequence shown here is derived from an EMBL/GenBank/DDBJ whole genome shotgun (WGS) entry which is preliminary data.</text>
</comment>
<sequence>MKTKILYLSIFFFTQIATSQTNIGNSTSEGEKLVAEALKALAENNFGLAKELYIKATNINPDNKDLWFNLAVAELNLNENTNACEHLYKAYLLDDSEAVKLIKKYCPDFRNGTIMSLNEVDEKPKFIYEGKESLLFDETNNLSSTYRKILVAELKKSRILKEKAKGNIIIQININKYNVFDGKIIKVEAEEKDKEAVKKEILSILRNMVTYTSAKNKGNNVDFWEKFNLPIILK</sequence>
<reference evidence="1 2" key="1">
    <citation type="submission" date="2020-08" db="EMBL/GenBank/DDBJ databases">
        <title>Genomic Encyclopedia of Type Strains, Phase IV (KMG-IV): sequencing the most valuable type-strain genomes for metagenomic binning, comparative biology and taxonomic classification.</title>
        <authorList>
            <person name="Goeker M."/>
        </authorList>
    </citation>
    <scope>NUCLEOTIDE SEQUENCE [LARGE SCALE GENOMIC DNA]</scope>
    <source>
        <strain evidence="1 2">DSM 100397</strain>
    </source>
</reference>
<dbReference type="RefSeq" id="WP_182492124.1">
    <property type="nucleotide sequence ID" value="NZ_JACJIS010000001.1"/>
</dbReference>
<dbReference type="Gene3D" id="1.25.40.10">
    <property type="entry name" value="Tetratricopeptide repeat domain"/>
    <property type="match status" value="1"/>
</dbReference>
<gene>
    <name evidence="1" type="ORF">GGR22_000066</name>
</gene>
<dbReference type="SUPFAM" id="SSF48452">
    <property type="entry name" value="TPR-like"/>
    <property type="match status" value="1"/>
</dbReference>
<keyword evidence="2" id="KW-1185">Reference proteome</keyword>
<organism evidence="1 2">
    <name type="scientific">Flavobacterium gossypii</name>
    <dbReference type="NCBI Taxonomy" id="1646119"/>
    <lineage>
        <taxon>Bacteria</taxon>
        <taxon>Pseudomonadati</taxon>
        <taxon>Bacteroidota</taxon>
        <taxon>Flavobacteriia</taxon>
        <taxon>Flavobacteriales</taxon>
        <taxon>Flavobacteriaceae</taxon>
        <taxon>Flavobacterium</taxon>
    </lineage>
</organism>
<dbReference type="EMBL" id="JACJIS010000001">
    <property type="protein sequence ID" value="MBA9071940.1"/>
    <property type="molecule type" value="Genomic_DNA"/>
</dbReference>
<evidence type="ECO:0000313" key="2">
    <source>
        <dbReference type="Proteomes" id="UP000555003"/>
    </source>
</evidence>
<protein>
    <submittedName>
        <fullName evidence="1">Tetratricopeptide (TPR) repeat protein</fullName>
    </submittedName>
</protein>
<proteinExistence type="predicted"/>
<evidence type="ECO:0000313" key="1">
    <source>
        <dbReference type="EMBL" id="MBA9071940.1"/>
    </source>
</evidence>
<accession>A0ABR6DJS9</accession>
<name>A0ABR6DJS9_9FLAO</name>
<dbReference type="Proteomes" id="UP000555003">
    <property type="component" value="Unassembled WGS sequence"/>
</dbReference>
<dbReference type="InterPro" id="IPR011990">
    <property type="entry name" value="TPR-like_helical_dom_sf"/>
</dbReference>